<feature type="repeat" description="ANK" evidence="3">
    <location>
        <begin position="2125"/>
        <end position="2157"/>
    </location>
</feature>
<dbReference type="InterPro" id="IPR002110">
    <property type="entry name" value="Ankyrin_rpt"/>
</dbReference>
<dbReference type="Gene3D" id="3.40.50.300">
    <property type="entry name" value="P-loop containing nucleotide triphosphate hydrolases"/>
    <property type="match status" value="1"/>
</dbReference>
<evidence type="ECO:0000259" key="6">
    <source>
        <dbReference type="SMART" id="SM00382"/>
    </source>
</evidence>
<keyword evidence="2 3" id="KW-0040">ANK repeat</keyword>
<keyword evidence="8" id="KW-1185">Reference proteome</keyword>
<evidence type="ECO:0000256" key="2">
    <source>
        <dbReference type="ARBA" id="ARBA00023043"/>
    </source>
</evidence>
<sequence>MRNQYTPQDVAAQSGHEDATARLGEKSTFIMGCGKTSTLRKDAEGVAGDLIGLELDPAKHSKEVEDAPAKLPETAKLCNDAEDVAGDSPDFDPVEELLKVGESARLHEVLCYASKANSARANAELASVHKAAEQVAWAALQAGRGAEPAAVPQDGINKLVGVLFQALRQLAQNPALGARLVGALRCMQLLALPAVRRSEVAQKWAGEAQKWAGEAQDVRRLCARMPQPVNIPGSPALLELSLTRMEVTLSQLPGPGALHAVAATVKVAFGFGQLLFTGTGAGTAASGLKEGAEVLTSAARKALHKECSTELALLDVLAAAAAAARRRCPPGSPVDGMRQCAQDVQGWLQKVQGRHFMCSPDGWWEPVPGRWEPKAAFASLLGDLAMEGARGRDICDPVLLQRLCLGDTTGVGLAQLLRLGLSDTVSLDGEGRERATMLLLTEWVQRALLEEWSPEQWAKDGSAFLQARLGLLAEEAHAQLVSAAASLKAEAERIAALDWSRPIDKLRREAQQRLAAIRQSVDATRAALRQLGGAAKALLTLLCRARTVLHMICAPGQSCDAVNRAALRRLSKPFGLELTPERLRAWLQREVRDRLRPLLEALPAHRGDRAHGEAGGSAAGDKEHAAEVAEEVLGALHAELEQSVLRVAAAEALFDAASNQKSAAESAPQVPGAAELSIELRVGMERVRAAAKALWQPALWEALAEAARSTEAPASGRANKGVSCAADVDAAAHASQGVQNLADKIEEELRHWRSKLEGHIPTLLDLLDVKSTETPLASWPPPGHLLLEFTMYTEASHSVVETTAKAACDLEAELGRVDVALERAEAEMRARPGSRAGADATANTAKTEITDSLVREAGQLVAMILAAVAQADSVGGEEKGEAPEVPADLESCSADEQQGHRDAVGRSLWRALGALRWLTAVQLLGAGESRKEEVVEEAGEAARDVVKTARKGLENALLDVKVAAMEQLEKLASSVGEAGESVLGGVADTGIGKTCGALLAPMTGLLADAVRAGAARRAAKLWQVREVAAVVIFRVLGFLREKVRARVESQEAQSNGTWDHEGVERVQQELQACVMQSLAYEPVASVRAVLLRGEALAEELNLVHGATQPAKEKEAASPGEERCGAWAEIKGAVEVELAAGLAALEKARAEAEREAEPLKKQERLLACREALASLAGVSRNVQDIGSALQVLMAFLTGVNTKLDAMGASLDKLQEEVSELREDVRRLVGRPVREMLAKQRERRAKQWEQLRDKVHIPIEGMKADENGEFVLDKQRSQAEDMLALVTREFLQSEQKDVLLLSGPAGSGKSTFVRQLEHHLESVLAKEYVDVLLVMVSLPTLQNPVTDLFTEALRHKGLREAQIHELRDLVEAGEVRLVLLLDAYDELKPQFQFTNLYVSNSLEQFRRQDHAQDGKASPSSSWVGPKVIVTSRTELLMRDKQYANSFVPLEMDNEDKCDDNKAMGFFLELRIVSFENKLDAYMHAKVALEVRRAFQLRVGALAPVSEEAARGLFEAARKALEVSGDSAECECVEATCLAVAVTGGGEVPPERLTQLNNASKKLPTDGALPFYQMALVLATALKELPADLDKCLRAFAGEQARLGQEERIWQHADYRRTFDVIPELQELTTTPFMVEIVTEILPQLDAMQSTDASIKAKLLLLLDERATQLTWRQICTWRSEHDADRAGQPAATRAPILQRVQEALDRPAEGDRGGAELKALEELSIRVGDVLKAKNLVLEQPKLVAIARAQTKRWRGAVPDGRARQNVVGDGTDEEFDDAVEEVLEDLMIDAAAEEEICGGVVRYVLRIALCRTKVRGSDIYRMFVARYVEREARKAATGGAHTADSVRREGRQYAQRLALEMVSESVSKVPIASDSELFHEESIWDPFLRGKELLQAAQKAAPVLNDGTMLTFIHKTVQEYLCAAALRDTLHRVFHDLAVPLKRLQVHLIQSTAPADSTTSEQRHASEREQKGRGAGGPRSAQDVSAGVRVGSEGNTQEDAAMTEKALLRVEQRLLTSVWARVDLRREDVVRDFLVDMFLDEPELVAEVHLLVTWVERCCKGGRLQQAEACEGGMLPENVRAVLGGALPKRAGGTLLHAAASEGSYFAVTMALEMIDATLLEAVDADGRTPLFCAAQRGHAQVVAALRAAGAKHDARSKLQPTVRLVATVPFTKIPPRCFGPFPIRAAQPAVHVERGLVSIGGKEFIHEHGIVGAPAAAPFEGSWRSAAEDVGRRNQRTLLHWTAWWGDAELARRVLEDAGVNLSHADNNGFTPAHWAA</sequence>
<dbReference type="Proteomes" id="UP001190700">
    <property type="component" value="Unassembled WGS sequence"/>
</dbReference>
<feature type="coiled-coil region" evidence="4">
    <location>
        <begin position="1202"/>
        <end position="1229"/>
    </location>
</feature>
<gene>
    <name evidence="7" type="ORF">CYMTET_18310</name>
</gene>
<dbReference type="InterPro" id="IPR036770">
    <property type="entry name" value="Ankyrin_rpt-contain_sf"/>
</dbReference>
<accession>A0AAE0L613</accession>
<dbReference type="PROSITE" id="PS50297">
    <property type="entry name" value="ANK_REP_REGION"/>
    <property type="match status" value="1"/>
</dbReference>
<dbReference type="SMART" id="SM00382">
    <property type="entry name" value="AAA"/>
    <property type="match status" value="1"/>
</dbReference>
<dbReference type="EMBL" id="LGRX02008471">
    <property type="protein sequence ID" value="KAK3273451.1"/>
    <property type="molecule type" value="Genomic_DNA"/>
</dbReference>
<evidence type="ECO:0000313" key="7">
    <source>
        <dbReference type="EMBL" id="KAK3273451.1"/>
    </source>
</evidence>
<dbReference type="PROSITE" id="PS50088">
    <property type="entry name" value="ANK_REPEAT"/>
    <property type="match status" value="1"/>
</dbReference>
<feature type="compositionally biased region" description="Basic and acidic residues" evidence="5">
    <location>
        <begin position="1960"/>
        <end position="1971"/>
    </location>
</feature>
<evidence type="ECO:0000256" key="1">
    <source>
        <dbReference type="ARBA" id="ARBA00022737"/>
    </source>
</evidence>
<feature type="coiled-coil region" evidence="4">
    <location>
        <begin position="1134"/>
        <end position="1161"/>
    </location>
</feature>
<dbReference type="Pfam" id="PF12796">
    <property type="entry name" value="Ank_2"/>
    <property type="match status" value="1"/>
</dbReference>
<dbReference type="SMART" id="SM00248">
    <property type="entry name" value="ANK"/>
    <property type="match status" value="3"/>
</dbReference>
<feature type="non-terminal residue" evidence="7">
    <location>
        <position position="2277"/>
    </location>
</feature>
<proteinExistence type="predicted"/>
<dbReference type="SUPFAM" id="SSF48403">
    <property type="entry name" value="Ankyrin repeat"/>
    <property type="match status" value="1"/>
</dbReference>
<keyword evidence="1" id="KW-0677">Repeat</keyword>
<evidence type="ECO:0000256" key="5">
    <source>
        <dbReference type="SAM" id="MobiDB-lite"/>
    </source>
</evidence>
<dbReference type="PANTHER" id="PTHR24198:SF165">
    <property type="entry name" value="ANKYRIN REPEAT-CONTAINING PROTEIN-RELATED"/>
    <property type="match status" value="1"/>
</dbReference>
<dbReference type="Gene3D" id="1.25.40.20">
    <property type="entry name" value="Ankyrin repeat-containing domain"/>
    <property type="match status" value="2"/>
</dbReference>
<comment type="caution">
    <text evidence="7">The sequence shown here is derived from an EMBL/GenBank/DDBJ whole genome shotgun (WGS) entry which is preliminary data.</text>
</comment>
<dbReference type="PANTHER" id="PTHR24198">
    <property type="entry name" value="ANKYRIN REPEAT AND PROTEIN KINASE DOMAIN-CONTAINING PROTEIN"/>
    <property type="match status" value="1"/>
</dbReference>
<dbReference type="InterPro" id="IPR027417">
    <property type="entry name" value="P-loop_NTPase"/>
</dbReference>
<evidence type="ECO:0000313" key="8">
    <source>
        <dbReference type="Proteomes" id="UP001190700"/>
    </source>
</evidence>
<dbReference type="SUPFAM" id="SSF52540">
    <property type="entry name" value="P-loop containing nucleoside triphosphate hydrolases"/>
    <property type="match status" value="1"/>
</dbReference>
<dbReference type="InterPro" id="IPR007111">
    <property type="entry name" value="NACHT_NTPase"/>
</dbReference>
<feature type="region of interest" description="Disordered" evidence="5">
    <location>
        <begin position="1951"/>
        <end position="1998"/>
    </location>
</feature>
<protein>
    <recommendedName>
        <fullName evidence="6">AAA+ ATPase domain-containing protein</fullName>
    </recommendedName>
</protein>
<reference evidence="7 8" key="1">
    <citation type="journal article" date="2015" name="Genome Biol. Evol.">
        <title>Comparative Genomics of a Bacterivorous Green Alga Reveals Evolutionary Causalities and Consequences of Phago-Mixotrophic Mode of Nutrition.</title>
        <authorList>
            <person name="Burns J.A."/>
            <person name="Paasch A."/>
            <person name="Narechania A."/>
            <person name="Kim E."/>
        </authorList>
    </citation>
    <scope>NUCLEOTIDE SEQUENCE [LARGE SCALE GENOMIC DNA]</scope>
    <source>
        <strain evidence="7 8">PLY_AMNH</strain>
    </source>
</reference>
<evidence type="ECO:0000256" key="4">
    <source>
        <dbReference type="SAM" id="Coils"/>
    </source>
</evidence>
<dbReference type="Pfam" id="PF05729">
    <property type="entry name" value="NACHT"/>
    <property type="match status" value="1"/>
</dbReference>
<keyword evidence="4" id="KW-0175">Coiled coil</keyword>
<dbReference type="InterPro" id="IPR003593">
    <property type="entry name" value="AAA+_ATPase"/>
</dbReference>
<feature type="domain" description="AAA+ ATPase" evidence="6">
    <location>
        <begin position="1293"/>
        <end position="1453"/>
    </location>
</feature>
<organism evidence="7 8">
    <name type="scientific">Cymbomonas tetramitiformis</name>
    <dbReference type="NCBI Taxonomy" id="36881"/>
    <lineage>
        <taxon>Eukaryota</taxon>
        <taxon>Viridiplantae</taxon>
        <taxon>Chlorophyta</taxon>
        <taxon>Pyramimonadophyceae</taxon>
        <taxon>Pyramimonadales</taxon>
        <taxon>Pyramimonadaceae</taxon>
        <taxon>Cymbomonas</taxon>
    </lineage>
</organism>
<name>A0AAE0L613_9CHLO</name>
<evidence type="ECO:0000256" key="3">
    <source>
        <dbReference type="PROSITE-ProRule" id="PRU00023"/>
    </source>
</evidence>